<dbReference type="InterPro" id="IPR001752">
    <property type="entry name" value="Kinesin_motor_dom"/>
</dbReference>
<evidence type="ECO:0000256" key="4">
    <source>
        <dbReference type="ARBA" id="ARBA00022840"/>
    </source>
</evidence>
<feature type="region of interest" description="Disordered" evidence="10">
    <location>
        <begin position="430"/>
        <end position="461"/>
    </location>
</feature>
<organism evidence="12 13">
    <name type="scientific">Spirodela intermedia</name>
    <name type="common">Intermediate duckweed</name>
    <dbReference type="NCBI Taxonomy" id="51605"/>
    <lineage>
        <taxon>Eukaryota</taxon>
        <taxon>Viridiplantae</taxon>
        <taxon>Streptophyta</taxon>
        <taxon>Embryophyta</taxon>
        <taxon>Tracheophyta</taxon>
        <taxon>Spermatophyta</taxon>
        <taxon>Magnoliopsida</taxon>
        <taxon>Liliopsida</taxon>
        <taxon>Araceae</taxon>
        <taxon>Lemnoideae</taxon>
        <taxon>Spirodela</taxon>
    </lineage>
</organism>
<feature type="compositionally biased region" description="Basic and acidic residues" evidence="10">
    <location>
        <begin position="508"/>
        <end position="517"/>
    </location>
</feature>
<dbReference type="PANTHER" id="PTHR47968:SF18">
    <property type="entry name" value="KINESIN-LIKE PROTEIN KIN-7F"/>
    <property type="match status" value="1"/>
</dbReference>
<proteinExistence type="inferred from homology"/>
<dbReference type="InterPro" id="IPR027640">
    <property type="entry name" value="Kinesin-like_fam"/>
</dbReference>
<accession>A0A7I8L0Z4</accession>
<dbReference type="InterPro" id="IPR021881">
    <property type="entry name" value="NACK_C"/>
</dbReference>
<dbReference type="EMBL" id="LR746273">
    <property type="protein sequence ID" value="CAA7403709.1"/>
    <property type="molecule type" value="Genomic_DNA"/>
</dbReference>
<dbReference type="Pfam" id="PF00225">
    <property type="entry name" value="Kinesin"/>
    <property type="match status" value="1"/>
</dbReference>
<evidence type="ECO:0000256" key="3">
    <source>
        <dbReference type="ARBA" id="ARBA00022741"/>
    </source>
</evidence>
<keyword evidence="2 8" id="KW-0493">Microtubule</keyword>
<dbReference type="CDD" id="cd01374">
    <property type="entry name" value="KISc_CENP_E"/>
    <property type="match status" value="1"/>
</dbReference>
<sequence>MRRRREEGEESDERGVSGIAGEGGGGGGKERIQVSVRLRPLNAKELVRNELSDWECINDTTIIFRNSLPERSMTPIAYNFDRVFRCDSTTKQVYEEGAKEVSLSVLSGINASIFAYGQTSSGKTYTMTGITELAMGDIYDYIQRHQERAFVLKFSAIEIYNEAVKDLLGTESVPLRLLDDPYRGTVIEKLTEETLRNWAHMKELLSICEVQRQIGETLLNETSSRSHQILRLTVESSARESVGEDHSSALSASLDFVDLAGSERASQALSAGVRLKEGCHINRSLLTLGSVIRKLSSQGRNGHIPYRDSKLTRILQPSLGGNARTAIICTLSPARGHVEQSKNTLLFAGCAKEVVTNAKVNHLQRELARLEGELRCPRTASSMSQAETLLKEKDAQIEKMGREIKELTRQRDLAQSRLEDLLTAAAEDRGPRRWEPCSCDPSGASQDLSSSICSGNHHQGSYREVHCVEQDDWRRRNRGDDESGEALNYRESGHEDQESVTGQQEAPHSFDRSRPHDSPPLTLVRSPPYLERDDHTPPSDSLGGFPGRPEKFQVGLLPFIHGRPELEPSERSLDEHEAEGNMAADAEQDMASIRAFADGLKEMAQAQAAEGTAAEETPTEKPWRNPPASPSSSPREELEKKRREIVELWHACDIPLLHRTFFFLLFKGDPGDSAYMEVEWRRLSSLRRASAQGNLYQPVPEDIRPSSSARALRRERGMLRRRMQRRLSPEEREGLYREWGIPAESKRRKARLVRLLWSDPGNMELTEESASIIAKLVGLPEPDEALKEALGLQFLPQRPRRRSQNGWRKRDAVSDLSRVLSSG</sequence>
<feature type="region of interest" description="Disordered" evidence="10">
    <location>
        <begin position="603"/>
        <end position="638"/>
    </location>
</feature>
<dbReference type="InterPro" id="IPR036961">
    <property type="entry name" value="Kinesin_motor_dom_sf"/>
</dbReference>
<dbReference type="OrthoDB" id="3176171at2759"/>
<evidence type="ECO:0000256" key="10">
    <source>
        <dbReference type="SAM" id="MobiDB-lite"/>
    </source>
</evidence>
<evidence type="ECO:0000256" key="5">
    <source>
        <dbReference type="ARBA" id="ARBA00023054"/>
    </source>
</evidence>
<protein>
    <recommendedName>
        <fullName evidence="8">Kinesin-like protein</fullName>
    </recommendedName>
</protein>
<evidence type="ECO:0000256" key="1">
    <source>
        <dbReference type="ARBA" id="ARBA00007310"/>
    </source>
</evidence>
<dbReference type="InterPro" id="IPR019821">
    <property type="entry name" value="Kinesin_motor_CS"/>
</dbReference>
<gene>
    <name evidence="12" type="ORF">SI8410_10014387</name>
</gene>
<dbReference type="SMART" id="SM00129">
    <property type="entry name" value="KISc"/>
    <property type="match status" value="1"/>
</dbReference>
<keyword evidence="6 7" id="KW-0505">Motor protein</keyword>
<evidence type="ECO:0000256" key="8">
    <source>
        <dbReference type="RuleBase" id="RU000394"/>
    </source>
</evidence>
<evidence type="ECO:0000256" key="6">
    <source>
        <dbReference type="ARBA" id="ARBA00023175"/>
    </source>
</evidence>
<dbReference type="InterPro" id="IPR027417">
    <property type="entry name" value="P-loop_NTPase"/>
</dbReference>
<dbReference type="AlphaFoldDB" id="A0A7I8L0Z4"/>
<evidence type="ECO:0000256" key="7">
    <source>
        <dbReference type="PROSITE-ProRule" id="PRU00283"/>
    </source>
</evidence>
<keyword evidence="3 7" id="KW-0547">Nucleotide-binding</keyword>
<feature type="coiled-coil region" evidence="9">
    <location>
        <begin position="353"/>
        <end position="424"/>
    </location>
</feature>
<dbReference type="Proteomes" id="UP000663760">
    <property type="component" value="Chromosome 10"/>
</dbReference>
<evidence type="ECO:0000259" key="11">
    <source>
        <dbReference type="PROSITE" id="PS50067"/>
    </source>
</evidence>
<feature type="compositionally biased region" description="Gly residues" evidence="10">
    <location>
        <begin position="18"/>
        <end position="27"/>
    </location>
</feature>
<dbReference type="GO" id="GO:0007018">
    <property type="term" value="P:microtubule-based movement"/>
    <property type="evidence" value="ECO:0007669"/>
    <property type="project" value="InterPro"/>
</dbReference>
<name>A0A7I8L0Z4_SPIIN</name>
<feature type="binding site" evidence="7">
    <location>
        <begin position="117"/>
        <end position="124"/>
    </location>
    <ligand>
        <name>ATP</name>
        <dbReference type="ChEBI" id="CHEBI:30616"/>
    </ligand>
</feature>
<dbReference type="PROSITE" id="PS50067">
    <property type="entry name" value="KINESIN_MOTOR_2"/>
    <property type="match status" value="1"/>
</dbReference>
<feature type="region of interest" description="Disordered" evidence="10">
    <location>
        <begin position="475"/>
        <end position="550"/>
    </location>
</feature>
<comment type="similarity">
    <text evidence="1">Belongs to the TRAFAC class myosin-kinesin ATPase superfamily. Kinesin family. KIN-7 subfamily.</text>
</comment>
<dbReference type="PANTHER" id="PTHR47968">
    <property type="entry name" value="CENTROMERE PROTEIN E"/>
    <property type="match status" value="1"/>
</dbReference>
<feature type="domain" description="Kinesin motor" evidence="11">
    <location>
        <begin position="31"/>
        <end position="354"/>
    </location>
</feature>
<evidence type="ECO:0000313" key="13">
    <source>
        <dbReference type="Proteomes" id="UP000663760"/>
    </source>
</evidence>
<evidence type="ECO:0000256" key="2">
    <source>
        <dbReference type="ARBA" id="ARBA00022701"/>
    </source>
</evidence>
<dbReference type="PRINTS" id="PR00380">
    <property type="entry name" value="KINESINHEAVY"/>
</dbReference>
<dbReference type="GO" id="GO:0005874">
    <property type="term" value="C:microtubule"/>
    <property type="evidence" value="ECO:0007669"/>
    <property type="project" value="UniProtKB-KW"/>
</dbReference>
<dbReference type="PROSITE" id="PS00411">
    <property type="entry name" value="KINESIN_MOTOR_1"/>
    <property type="match status" value="1"/>
</dbReference>
<dbReference type="GO" id="GO:0003777">
    <property type="term" value="F:microtubule motor activity"/>
    <property type="evidence" value="ECO:0007669"/>
    <property type="project" value="InterPro"/>
</dbReference>
<dbReference type="GO" id="GO:0008017">
    <property type="term" value="F:microtubule binding"/>
    <property type="evidence" value="ECO:0007669"/>
    <property type="project" value="InterPro"/>
</dbReference>
<dbReference type="Pfam" id="PF11995">
    <property type="entry name" value="DUF3490"/>
    <property type="match status" value="1"/>
</dbReference>
<feature type="compositionally biased region" description="Low complexity" evidence="10">
    <location>
        <begin position="603"/>
        <end position="616"/>
    </location>
</feature>
<dbReference type="SUPFAM" id="SSF52540">
    <property type="entry name" value="P-loop containing nucleoside triphosphate hydrolases"/>
    <property type="match status" value="1"/>
</dbReference>
<evidence type="ECO:0000256" key="9">
    <source>
        <dbReference type="SAM" id="Coils"/>
    </source>
</evidence>
<feature type="region of interest" description="Disordered" evidence="10">
    <location>
        <begin position="1"/>
        <end position="31"/>
    </location>
</feature>
<feature type="region of interest" description="Disordered" evidence="10">
    <location>
        <begin position="564"/>
        <end position="583"/>
    </location>
</feature>
<dbReference type="GO" id="GO:0005524">
    <property type="term" value="F:ATP binding"/>
    <property type="evidence" value="ECO:0007669"/>
    <property type="project" value="UniProtKB-UniRule"/>
</dbReference>
<feature type="compositionally biased region" description="Basic and acidic residues" evidence="10">
    <location>
        <begin position="564"/>
        <end position="579"/>
    </location>
</feature>
<keyword evidence="4 7" id="KW-0067">ATP-binding</keyword>
<keyword evidence="5 9" id="KW-0175">Coiled coil</keyword>
<feature type="compositionally biased region" description="Polar residues" evidence="10">
    <location>
        <begin position="443"/>
        <end position="459"/>
    </location>
</feature>
<dbReference type="Gene3D" id="3.40.850.10">
    <property type="entry name" value="Kinesin motor domain"/>
    <property type="match status" value="1"/>
</dbReference>
<dbReference type="FunFam" id="3.40.850.10:FF:000016">
    <property type="entry name" value="Kinesin-like protein"/>
    <property type="match status" value="1"/>
</dbReference>
<evidence type="ECO:0000313" key="12">
    <source>
        <dbReference type="EMBL" id="CAA7403709.1"/>
    </source>
</evidence>
<reference evidence="12" key="1">
    <citation type="submission" date="2020-02" db="EMBL/GenBank/DDBJ databases">
        <authorList>
            <person name="Scholz U."/>
            <person name="Mascher M."/>
            <person name="Fiebig A."/>
        </authorList>
    </citation>
    <scope>NUCLEOTIDE SEQUENCE</scope>
</reference>
<keyword evidence="13" id="KW-1185">Reference proteome</keyword>